<name>A0A9D4CMF4_DREPO</name>
<reference evidence="1" key="1">
    <citation type="journal article" date="2019" name="bioRxiv">
        <title>The Genome of the Zebra Mussel, Dreissena polymorpha: A Resource for Invasive Species Research.</title>
        <authorList>
            <person name="McCartney M.A."/>
            <person name="Auch B."/>
            <person name="Kono T."/>
            <person name="Mallez S."/>
            <person name="Zhang Y."/>
            <person name="Obille A."/>
            <person name="Becker A."/>
            <person name="Abrahante J.E."/>
            <person name="Garbe J."/>
            <person name="Badalamenti J.P."/>
            <person name="Herman A."/>
            <person name="Mangelson H."/>
            <person name="Liachko I."/>
            <person name="Sullivan S."/>
            <person name="Sone E.D."/>
            <person name="Koren S."/>
            <person name="Silverstein K.A.T."/>
            <person name="Beckman K.B."/>
            <person name="Gohl D.M."/>
        </authorList>
    </citation>
    <scope>NUCLEOTIDE SEQUENCE</scope>
    <source>
        <strain evidence="1">Duluth1</strain>
        <tissue evidence="1">Whole animal</tissue>
    </source>
</reference>
<dbReference type="Proteomes" id="UP000828390">
    <property type="component" value="Unassembled WGS sequence"/>
</dbReference>
<gene>
    <name evidence="1" type="ORF">DPMN_053283</name>
</gene>
<dbReference type="EMBL" id="JAIWYP010000012">
    <property type="protein sequence ID" value="KAH3727349.1"/>
    <property type="molecule type" value="Genomic_DNA"/>
</dbReference>
<sequence>MQRLPAHLVEKQKTHDVGAQLHSAGNCEVNVDVPAKIANVEAQTVVYDIDDHPEVKWSQICHVVTVIHVLSIMSRVANYHNHQTN</sequence>
<proteinExistence type="predicted"/>
<comment type="caution">
    <text evidence="1">The sequence shown here is derived from an EMBL/GenBank/DDBJ whole genome shotgun (WGS) entry which is preliminary data.</text>
</comment>
<protein>
    <submittedName>
        <fullName evidence="1">Uncharacterized protein</fullName>
    </submittedName>
</protein>
<evidence type="ECO:0000313" key="1">
    <source>
        <dbReference type="EMBL" id="KAH3727349.1"/>
    </source>
</evidence>
<reference evidence="1" key="2">
    <citation type="submission" date="2020-11" db="EMBL/GenBank/DDBJ databases">
        <authorList>
            <person name="McCartney M.A."/>
            <person name="Auch B."/>
            <person name="Kono T."/>
            <person name="Mallez S."/>
            <person name="Becker A."/>
            <person name="Gohl D.M."/>
            <person name="Silverstein K.A.T."/>
            <person name="Koren S."/>
            <person name="Bechman K.B."/>
            <person name="Herman A."/>
            <person name="Abrahante J.E."/>
            <person name="Garbe J."/>
        </authorList>
    </citation>
    <scope>NUCLEOTIDE SEQUENCE</scope>
    <source>
        <strain evidence="1">Duluth1</strain>
        <tissue evidence="1">Whole animal</tissue>
    </source>
</reference>
<dbReference type="AlphaFoldDB" id="A0A9D4CMF4"/>
<accession>A0A9D4CMF4</accession>
<keyword evidence="2" id="KW-1185">Reference proteome</keyword>
<evidence type="ECO:0000313" key="2">
    <source>
        <dbReference type="Proteomes" id="UP000828390"/>
    </source>
</evidence>
<organism evidence="1 2">
    <name type="scientific">Dreissena polymorpha</name>
    <name type="common">Zebra mussel</name>
    <name type="synonym">Mytilus polymorpha</name>
    <dbReference type="NCBI Taxonomy" id="45954"/>
    <lineage>
        <taxon>Eukaryota</taxon>
        <taxon>Metazoa</taxon>
        <taxon>Spiralia</taxon>
        <taxon>Lophotrochozoa</taxon>
        <taxon>Mollusca</taxon>
        <taxon>Bivalvia</taxon>
        <taxon>Autobranchia</taxon>
        <taxon>Heteroconchia</taxon>
        <taxon>Euheterodonta</taxon>
        <taxon>Imparidentia</taxon>
        <taxon>Neoheterodontei</taxon>
        <taxon>Myida</taxon>
        <taxon>Dreissenoidea</taxon>
        <taxon>Dreissenidae</taxon>
        <taxon>Dreissena</taxon>
    </lineage>
</organism>